<evidence type="ECO:0000256" key="3">
    <source>
        <dbReference type="ARBA" id="ARBA00022679"/>
    </source>
</evidence>
<proteinExistence type="inferred from homology"/>
<dbReference type="Pfam" id="PF00201">
    <property type="entry name" value="UDPGT"/>
    <property type="match status" value="1"/>
</dbReference>
<protein>
    <recommendedName>
        <fullName evidence="5">Glycosyltransferase</fullName>
        <ecNumber evidence="5">2.4.1.-</ecNumber>
    </recommendedName>
</protein>
<gene>
    <name evidence="7" type="ORF">GUJ93_ZPchr0007g5062</name>
</gene>
<reference evidence="7" key="1">
    <citation type="journal article" date="2021" name="bioRxiv">
        <title>Whole Genome Assembly and Annotation of Northern Wild Rice, Zizania palustris L., Supports a Whole Genome Duplication in the Zizania Genus.</title>
        <authorList>
            <person name="Haas M."/>
            <person name="Kono T."/>
            <person name="Macchietto M."/>
            <person name="Millas R."/>
            <person name="McGilp L."/>
            <person name="Shao M."/>
            <person name="Duquette J."/>
            <person name="Hirsch C.N."/>
            <person name="Kimball J."/>
        </authorList>
    </citation>
    <scope>NUCLEOTIDE SEQUENCE</scope>
    <source>
        <tissue evidence="7">Fresh leaf tissue</tissue>
    </source>
</reference>
<evidence type="ECO:0000256" key="1">
    <source>
        <dbReference type="ARBA" id="ARBA00009995"/>
    </source>
</evidence>
<dbReference type="CDD" id="cd03784">
    <property type="entry name" value="GT1_Gtf-like"/>
    <property type="match status" value="1"/>
</dbReference>
<dbReference type="PANTHER" id="PTHR48047">
    <property type="entry name" value="GLYCOSYLTRANSFERASE"/>
    <property type="match status" value="1"/>
</dbReference>
<reference evidence="7" key="2">
    <citation type="submission" date="2021-02" db="EMBL/GenBank/DDBJ databases">
        <authorList>
            <person name="Kimball J.A."/>
            <person name="Haas M.W."/>
            <person name="Macchietto M."/>
            <person name="Kono T."/>
            <person name="Duquette J."/>
            <person name="Shao M."/>
        </authorList>
    </citation>
    <scope>NUCLEOTIDE SEQUENCE</scope>
    <source>
        <tissue evidence="7">Fresh leaf tissue</tissue>
    </source>
</reference>
<sequence>MGTGSSSSDGSGPAHGASSEPRSSDMAFKDEPQPLHILFFPFLAPGHLIPIADMATLFAARGVRCTILTTPVNAAVIRSAVERANDSFRGTTGGAVAIDIAIVPFPDIGLPPGVESSPALSSQEDHDTFFLGLQELREPFDRFLSENHADAVVADSFFPWSVDTAAKHGVPRIAFLGSSMFATACIDSTVRNNTVEASPDDPDAVVSLPGLPHRVELIRSQMTDPKKRPEERNFFQSLNAADQRSYGEVFNSFHELEPDYVEHYRTTLVRRAWLVGPVALASQDLSARGTSELSADADHFLRWLDAKPDGSVVYVSFGTLSSFSPKDMRELARGLDLSGKNFVWVNGSDTDATEWMPEGFAELMAPRGERGLTIRGWAPQMLILNHPAVGGFVTHCGWNSTLEAVAAGVPMVTWPLNFDQFYNEKLVVEVLKVGVGVGSLDYASKLENRRVIGGEAIAGAIGRVMGDGEEGDAIRKKATELGVKARGALEKGGSSWDDVGRLMDELMARRSSVTVDVN</sequence>
<dbReference type="PROSITE" id="PS00375">
    <property type="entry name" value="UDPGT"/>
    <property type="match status" value="1"/>
</dbReference>
<comment type="caution">
    <text evidence="7">The sequence shown here is derived from an EMBL/GenBank/DDBJ whole genome shotgun (WGS) entry which is preliminary data.</text>
</comment>
<evidence type="ECO:0000256" key="2">
    <source>
        <dbReference type="ARBA" id="ARBA00022676"/>
    </source>
</evidence>
<keyword evidence="2 4" id="KW-0328">Glycosyltransferase</keyword>
<dbReference type="GO" id="GO:0035251">
    <property type="term" value="F:UDP-glucosyltransferase activity"/>
    <property type="evidence" value="ECO:0007669"/>
    <property type="project" value="TreeGrafter"/>
</dbReference>
<keyword evidence="8" id="KW-1185">Reference proteome</keyword>
<dbReference type="InterPro" id="IPR002213">
    <property type="entry name" value="UDP_glucos_trans"/>
</dbReference>
<dbReference type="EMBL" id="JAAALK010000282">
    <property type="protein sequence ID" value="KAG8077337.1"/>
    <property type="molecule type" value="Genomic_DNA"/>
</dbReference>
<evidence type="ECO:0000256" key="5">
    <source>
        <dbReference type="RuleBase" id="RU362057"/>
    </source>
</evidence>
<keyword evidence="3 4" id="KW-0808">Transferase</keyword>
<evidence type="ECO:0000313" key="8">
    <source>
        <dbReference type="Proteomes" id="UP000729402"/>
    </source>
</evidence>
<dbReference type="Proteomes" id="UP000729402">
    <property type="component" value="Unassembled WGS sequence"/>
</dbReference>
<organism evidence="7 8">
    <name type="scientific">Zizania palustris</name>
    <name type="common">Northern wild rice</name>
    <dbReference type="NCBI Taxonomy" id="103762"/>
    <lineage>
        <taxon>Eukaryota</taxon>
        <taxon>Viridiplantae</taxon>
        <taxon>Streptophyta</taxon>
        <taxon>Embryophyta</taxon>
        <taxon>Tracheophyta</taxon>
        <taxon>Spermatophyta</taxon>
        <taxon>Magnoliopsida</taxon>
        <taxon>Liliopsida</taxon>
        <taxon>Poales</taxon>
        <taxon>Poaceae</taxon>
        <taxon>BOP clade</taxon>
        <taxon>Oryzoideae</taxon>
        <taxon>Oryzeae</taxon>
        <taxon>Zizaniinae</taxon>
        <taxon>Zizania</taxon>
    </lineage>
</organism>
<dbReference type="AlphaFoldDB" id="A0A8J5SZR4"/>
<feature type="compositionally biased region" description="Low complexity" evidence="6">
    <location>
        <begin position="1"/>
        <end position="19"/>
    </location>
</feature>
<dbReference type="FunFam" id="3.40.50.2000:FF:000785">
    <property type="entry name" value="Glycosyltransferase"/>
    <property type="match status" value="1"/>
</dbReference>
<dbReference type="OrthoDB" id="731962at2759"/>
<accession>A0A8J5SZR4</accession>
<name>A0A8J5SZR4_ZIZPA</name>
<feature type="region of interest" description="Disordered" evidence="6">
    <location>
        <begin position="1"/>
        <end position="27"/>
    </location>
</feature>
<evidence type="ECO:0000313" key="7">
    <source>
        <dbReference type="EMBL" id="KAG8077337.1"/>
    </source>
</evidence>
<comment type="similarity">
    <text evidence="1 4">Belongs to the UDP-glycosyltransferase family.</text>
</comment>
<dbReference type="FunFam" id="3.40.50.2000:FF:000063">
    <property type="entry name" value="Glycosyltransferase"/>
    <property type="match status" value="1"/>
</dbReference>
<dbReference type="PANTHER" id="PTHR48047:SF45">
    <property type="entry name" value="SCOPOLETIN GLUCOSYLTRANSFERASE-LIKE"/>
    <property type="match status" value="1"/>
</dbReference>
<dbReference type="EC" id="2.4.1.-" evidence="5"/>
<evidence type="ECO:0000256" key="6">
    <source>
        <dbReference type="SAM" id="MobiDB-lite"/>
    </source>
</evidence>
<evidence type="ECO:0000256" key="4">
    <source>
        <dbReference type="RuleBase" id="RU003718"/>
    </source>
</evidence>
<dbReference type="InterPro" id="IPR035595">
    <property type="entry name" value="UDP_glycos_trans_CS"/>
</dbReference>